<feature type="domain" description="PLAT" evidence="8">
    <location>
        <begin position="995"/>
        <end position="1104"/>
    </location>
</feature>
<evidence type="ECO:0000256" key="5">
    <source>
        <dbReference type="ARBA" id="ARBA00023136"/>
    </source>
</evidence>
<comment type="caution">
    <text evidence="11">The sequence shown here is derived from an EMBL/GenBank/DDBJ whole genome shotgun (WGS) entry which is preliminary data.</text>
</comment>
<dbReference type="Proteomes" id="UP001642483">
    <property type="component" value="Unassembled WGS sequence"/>
</dbReference>
<dbReference type="Gene3D" id="3.30.450.200">
    <property type="match status" value="1"/>
</dbReference>
<evidence type="ECO:0000256" key="7">
    <source>
        <dbReference type="SAM" id="MobiDB-lite"/>
    </source>
</evidence>
<dbReference type="InterPro" id="IPR047278">
    <property type="entry name" value="DEN5A/B"/>
</dbReference>
<dbReference type="Pfam" id="PF01477">
    <property type="entry name" value="PLAT"/>
    <property type="match status" value="1"/>
</dbReference>
<dbReference type="SMART" id="SM00801">
    <property type="entry name" value="dDENN"/>
    <property type="match status" value="1"/>
</dbReference>
<dbReference type="InterPro" id="IPR005113">
    <property type="entry name" value="uDENN_dom"/>
</dbReference>
<dbReference type="SMART" id="SM00800">
    <property type="entry name" value="uDENN"/>
    <property type="match status" value="1"/>
</dbReference>
<dbReference type="InterPro" id="IPR004012">
    <property type="entry name" value="Run_dom"/>
</dbReference>
<dbReference type="Pfam" id="PF02759">
    <property type="entry name" value="RUN"/>
    <property type="match status" value="2"/>
</dbReference>
<dbReference type="Gene3D" id="1.20.58.900">
    <property type="match status" value="3"/>
</dbReference>
<keyword evidence="3" id="KW-0344">Guanine-nucleotide releasing factor</keyword>
<dbReference type="Pfam" id="PF02141">
    <property type="entry name" value="DENN"/>
    <property type="match status" value="1"/>
</dbReference>
<feature type="region of interest" description="Disordered" evidence="7">
    <location>
        <begin position="871"/>
        <end position="894"/>
    </location>
</feature>
<dbReference type="InterPro" id="IPR043153">
    <property type="entry name" value="DENN_C"/>
</dbReference>
<keyword evidence="5" id="KW-0472">Membrane</keyword>
<dbReference type="SMART" id="SM00593">
    <property type="entry name" value="RUN"/>
    <property type="match status" value="2"/>
</dbReference>
<evidence type="ECO:0000259" key="10">
    <source>
        <dbReference type="PROSITE" id="PS50826"/>
    </source>
</evidence>
<evidence type="ECO:0000256" key="1">
    <source>
        <dbReference type="ARBA" id="ARBA00004370"/>
    </source>
</evidence>
<dbReference type="Gene3D" id="3.40.50.11500">
    <property type="match status" value="1"/>
</dbReference>
<feature type="compositionally biased region" description="Low complexity" evidence="7">
    <location>
        <begin position="401"/>
        <end position="416"/>
    </location>
</feature>
<comment type="caution">
    <text evidence="6">Lacks conserved residue(s) required for the propagation of feature annotation.</text>
</comment>
<dbReference type="SMART" id="SM00799">
    <property type="entry name" value="DENN"/>
    <property type="match status" value="1"/>
</dbReference>
<evidence type="ECO:0000256" key="3">
    <source>
        <dbReference type="ARBA" id="ARBA00022658"/>
    </source>
</evidence>
<dbReference type="Pfam" id="PF03455">
    <property type="entry name" value="dDENN"/>
    <property type="match status" value="1"/>
</dbReference>
<dbReference type="InterPro" id="IPR001024">
    <property type="entry name" value="PLAT/LH2_dom"/>
</dbReference>
<evidence type="ECO:0000259" key="9">
    <source>
        <dbReference type="PROSITE" id="PS50211"/>
    </source>
</evidence>
<sequence length="1387" mass="156390">MVVNYSNDPRSSEDMTRFIDYFFMCGLNVSEEPKLYKHFEEPSQGLKGRRIIPSVLCHFPNDISDNPWSSAELWRLCAPGGLSVHIGNSTPSVEPHFHSFAITREGGSKIYGHVLTFYEVCVNPDQQGKLADCLGLDRSDDSKKIFVQKCAGFITQLALINTCEKVLKSLYKSFVTNQSANVQPSNNALPIESYIYNLLYEVPQLTPGCSLKLSCMGHVDPVIVHQPGGSDLPLLDINLSTVYRLLGGAKNLMNLLTSLLYEHQILLVSEDSYKLSLVGEGITSLLFPFQWLVTYATVLPYEVAKHFFDAPVPYVIGVVVASDEKKLVRQAIEVNQCYVDLDEASVESPEDQPGFPNQAEIILKIEHVMEAYKNEINASKQKETTSTTSTSSSAPKNLSVSSENGNTSTGTNNNTSKDVAQSEESLTKLQANETVSRIADIARKAGVINSLEDIDSLHANVASNTKFGHRLQVNEAVFYEQKFNIAIRETLAASFLSIFSQYDKFVIHPNLDEEGSWSETQDNFDKTSFLSDQPESRLPFLFSFLETQIFASFVDNAILAHQTQQDGGNAKDPFLRLFDDRIEQSKIPPDHTKSPTTLDPPTPEGVFRTLSISSSHTITSPYVESWIKDAENAVEKRLSHVDMVSCLPHPVHVAIPEDTTGIPIMNAQGTFPVIRSVLLESEAFETKKHHLKRRDQSRAAFKKQTSVRASKWKKIQEARSKLLRQPSISEYSPELIAQTNWMFVEKLLKDVKSKTKKILVGKMGQEAIELGHDDVSVSDLEENTWIASLCDLLERVWSHGLLTNHKKGKSALWSHLLQYQVEEEEKARKKSFQRFGGSSPSLVNDAIDDDAHVSSPFNPVTSYYSLPRSFPRKKSKALRQQSEDRNSEISNSSSQQNIPLMEYTVITSLERIQAMREVQTEVGRSRAWIRLALEQKQLHTYLRELLTKNRLLDRMYKRYSLLQCEDEREQFLYHLLSLNAADFNCFTNSFPKTTIEYQVWIVPGRQFAGASQTSANVYMSICGEHCYTERIIVPKGCLEFTFKHQNLGVITTLTIGHDNAGMLPKWLLDDVIVQNKTTGQTCCFSCRRWLGKGVDDGSLERLLVAEVIPRKMDVLKFANNLSHSNSKRASPTSTIPELQELVGQAVNNIVKYYYKPARDRRLDVSPPPASFTRLLFNLVRSLESVFTHGLKTGRFIKRRLFALDVIGACFDYFRDNIKPSVPTIRFKPTNSPPTTFHTVAAGGDWFLGSRRSSAGFRMDKRPREGYDSRKDVNDVIKSEACIAKERVATARLCQLYQQIYTTSQHRMGKDDIFYLLMCVGIHEHSVALWLPKISEVARNRQDLYLDSAFLCDMSAVVFLGQVLNMLHDFEIPLDVSLLRGSDGIIGF</sequence>
<comment type="subcellular location">
    <subcellularLocation>
        <location evidence="1">Membrane</location>
    </subcellularLocation>
</comment>
<evidence type="ECO:0000256" key="2">
    <source>
        <dbReference type="ARBA" id="ARBA00006664"/>
    </source>
</evidence>
<dbReference type="InterPro" id="IPR001194">
    <property type="entry name" value="cDENN_dom"/>
</dbReference>
<dbReference type="EMBL" id="CAWYQH010000097">
    <property type="protein sequence ID" value="CAK8683308.1"/>
    <property type="molecule type" value="Genomic_DNA"/>
</dbReference>
<dbReference type="InterPro" id="IPR037516">
    <property type="entry name" value="Tripartite_DENN"/>
</dbReference>
<feature type="domain" description="RUN" evidence="10">
    <location>
        <begin position="1169"/>
        <end position="1376"/>
    </location>
</feature>
<dbReference type="Pfam" id="PF03456">
    <property type="entry name" value="uDENN"/>
    <property type="match status" value="1"/>
</dbReference>
<evidence type="ECO:0000313" key="12">
    <source>
        <dbReference type="Proteomes" id="UP001642483"/>
    </source>
</evidence>
<dbReference type="PANTHER" id="PTHR46070:SF1">
    <property type="entry name" value="PINSTRIPE, ISOFORM A"/>
    <property type="match status" value="1"/>
</dbReference>
<dbReference type="Gene3D" id="2.60.60.20">
    <property type="entry name" value="PLAT/LH2 domain"/>
    <property type="match status" value="1"/>
</dbReference>
<evidence type="ECO:0000256" key="4">
    <source>
        <dbReference type="ARBA" id="ARBA00022737"/>
    </source>
</evidence>
<dbReference type="PROSITE" id="PS50211">
    <property type="entry name" value="DENN"/>
    <property type="match status" value="1"/>
</dbReference>
<accession>A0ABP0FVF0</accession>
<name>A0ABP0FVF0_CLALP</name>
<dbReference type="PANTHER" id="PTHR46070">
    <property type="entry name" value="PINSTRIPE, ISOFORM A"/>
    <property type="match status" value="1"/>
</dbReference>
<evidence type="ECO:0000256" key="6">
    <source>
        <dbReference type="PROSITE-ProRule" id="PRU00152"/>
    </source>
</evidence>
<dbReference type="InterPro" id="IPR036392">
    <property type="entry name" value="PLAT/LH2_dom_sf"/>
</dbReference>
<dbReference type="InterPro" id="IPR037213">
    <property type="entry name" value="Run_dom_sf"/>
</dbReference>
<feature type="compositionally biased region" description="Low complexity" evidence="7">
    <location>
        <begin position="384"/>
        <end position="393"/>
    </location>
</feature>
<keyword evidence="12" id="KW-1185">Reference proteome</keyword>
<dbReference type="PROSITE" id="PS50826">
    <property type="entry name" value="RUN"/>
    <property type="match status" value="2"/>
</dbReference>
<evidence type="ECO:0008006" key="13">
    <source>
        <dbReference type="Google" id="ProtNLM"/>
    </source>
</evidence>
<evidence type="ECO:0000313" key="11">
    <source>
        <dbReference type="EMBL" id="CAK8683308.1"/>
    </source>
</evidence>
<proteinExistence type="inferred from homology"/>
<dbReference type="SUPFAM" id="SSF140741">
    <property type="entry name" value="RUN domain-like"/>
    <property type="match status" value="2"/>
</dbReference>
<comment type="similarity">
    <text evidence="2">Belongs to the RAB6IP1 family.</text>
</comment>
<reference evidence="11 12" key="1">
    <citation type="submission" date="2024-02" db="EMBL/GenBank/DDBJ databases">
        <authorList>
            <person name="Daric V."/>
            <person name="Darras S."/>
        </authorList>
    </citation>
    <scope>NUCLEOTIDE SEQUENCE [LARGE SCALE GENOMIC DNA]</scope>
</reference>
<feature type="domain" description="RUN" evidence="10">
    <location>
        <begin position="780"/>
        <end position="990"/>
    </location>
</feature>
<feature type="region of interest" description="Disordered" evidence="7">
    <location>
        <begin position="377"/>
        <end position="427"/>
    </location>
</feature>
<keyword evidence="4" id="KW-0677">Repeat</keyword>
<feature type="compositionally biased region" description="Polar residues" evidence="7">
    <location>
        <begin position="417"/>
        <end position="427"/>
    </location>
</feature>
<organism evidence="11 12">
    <name type="scientific">Clavelina lepadiformis</name>
    <name type="common">Light-bulb sea squirt</name>
    <name type="synonym">Ascidia lepadiformis</name>
    <dbReference type="NCBI Taxonomy" id="159417"/>
    <lineage>
        <taxon>Eukaryota</taxon>
        <taxon>Metazoa</taxon>
        <taxon>Chordata</taxon>
        <taxon>Tunicata</taxon>
        <taxon>Ascidiacea</taxon>
        <taxon>Aplousobranchia</taxon>
        <taxon>Clavelinidae</taxon>
        <taxon>Clavelina</taxon>
    </lineage>
</organism>
<gene>
    <name evidence="11" type="ORF">CVLEPA_LOCUS14393</name>
</gene>
<dbReference type="PROSITE" id="PS50095">
    <property type="entry name" value="PLAT"/>
    <property type="match status" value="1"/>
</dbReference>
<evidence type="ECO:0000259" key="8">
    <source>
        <dbReference type="PROSITE" id="PS50095"/>
    </source>
</evidence>
<protein>
    <recommendedName>
        <fullName evidence="13">DENN domain-containing protein 5B</fullName>
    </recommendedName>
</protein>
<dbReference type="SUPFAM" id="SSF49723">
    <property type="entry name" value="Lipase/lipooxygenase domain (PLAT/LH2 domain)"/>
    <property type="match status" value="1"/>
</dbReference>
<feature type="domain" description="UDENN" evidence="9">
    <location>
        <begin position="32"/>
        <end position="565"/>
    </location>
</feature>
<dbReference type="InterPro" id="IPR005112">
    <property type="entry name" value="dDENN_dom"/>
</dbReference>